<evidence type="ECO:0000313" key="7">
    <source>
        <dbReference type="Proteomes" id="UP000247498"/>
    </source>
</evidence>
<comment type="similarity">
    <text evidence="1 4">Belongs to the universal ribosomal protein uL13 family.</text>
</comment>
<sequence>MQRRSSRQLAPLVVCQAAAAADAPAFKGDLLNKSYYPTAADASNAAKRWYIIDAEGQTLGRLATLAATYIRGKHLPTYTPSMDMGAYVVVINADKVAVTGNKANAKTYFRHVNGRPGSYTVETFNELQRRIPERIVEKAVKGMLPKGSLGRDIRLHLKVFKGTAHPHEAQQPVDITKEISVKPKNGPGKELLAAAAAKQ</sequence>
<dbReference type="GO" id="GO:0003735">
    <property type="term" value="F:structural constituent of ribosome"/>
    <property type="evidence" value="ECO:0007669"/>
    <property type="project" value="InterPro"/>
</dbReference>
<dbReference type="PROSITE" id="PS00783">
    <property type="entry name" value="RIBOSOMAL_L13"/>
    <property type="match status" value="1"/>
</dbReference>
<dbReference type="CDD" id="cd00392">
    <property type="entry name" value="Ribosomal_L13"/>
    <property type="match status" value="1"/>
</dbReference>
<evidence type="ECO:0000256" key="3">
    <source>
        <dbReference type="ARBA" id="ARBA00023274"/>
    </source>
</evidence>
<evidence type="ECO:0000256" key="2">
    <source>
        <dbReference type="ARBA" id="ARBA00022980"/>
    </source>
</evidence>
<keyword evidence="3 4" id="KW-0687">Ribonucleoprotein</keyword>
<comment type="caution">
    <text evidence="6">The sequence shown here is derived from an EMBL/GenBank/DDBJ whole genome shotgun (WGS) entry which is preliminary data.</text>
</comment>
<dbReference type="InterPro" id="IPR005823">
    <property type="entry name" value="Ribosomal_uL13_bac-type"/>
</dbReference>
<evidence type="ECO:0000256" key="1">
    <source>
        <dbReference type="ARBA" id="ARBA00006227"/>
    </source>
</evidence>
<dbReference type="InterPro" id="IPR023563">
    <property type="entry name" value="Ribosomal_uL13_CS"/>
</dbReference>
<dbReference type="OrthoDB" id="274622at2759"/>
<dbReference type="SUPFAM" id="SSF52161">
    <property type="entry name" value="Ribosomal protein L13"/>
    <property type="match status" value="1"/>
</dbReference>
<organism evidence="6 7">
    <name type="scientific">Raphidocelis subcapitata</name>
    <dbReference type="NCBI Taxonomy" id="307507"/>
    <lineage>
        <taxon>Eukaryota</taxon>
        <taxon>Viridiplantae</taxon>
        <taxon>Chlorophyta</taxon>
        <taxon>core chlorophytes</taxon>
        <taxon>Chlorophyceae</taxon>
        <taxon>CS clade</taxon>
        <taxon>Sphaeropleales</taxon>
        <taxon>Selenastraceae</taxon>
        <taxon>Raphidocelis</taxon>
    </lineage>
</organism>
<dbReference type="PANTHER" id="PTHR11545">
    <property type="entry name" value="RIBOSOMAL PROTEIN L13"/>
    <property type="match status" value="1"/>
</dbReference>
<gene>
    <name evidence="6" type="ORF">Rsub_00213</name>
</gene>
<dbReference type="GO" id="GO:0003729">
    <property type="term" value="F:mRNA binding"/>
    <property type="evidence" value="ECO:0007669"/>
    <property type="project" value="TreeGrafter"/>
</dbReference>
<dbReference type="InterPro" id="IPR036899">
    <property type="entry name" value="Ribosomal_uL13_sf"/>
</dbReference>
<evidence type="ECO:0000313" key="6">
    <source>
        <dbReference type="EMBL" id="GBF87502.1"/>
    </source>
</evidence>
<dbReference type="Gene3D" id="3.90.1180.10">
    <property type="entry name" value="Ribosomal protein L13"/>
    <property type="match status" value="1"/>
</dbReference>
<proteinExistence type="inferred from homology"/>
<feature type="region of interest" description="Disordered" evidence="5">
    <location>
        <begin position="180"/>
        <end position="199"/>
    </location>
</feature>
<protein>
    <submittedName>
        <fullName evidence="6">50S ribosomal protein, chloroplastic</fullName>
    </submittedName>
</protein>
<accession>A0A2V0NM87</accession>
<dbReference type="Proteomes" id="UP000247498">
    <property type="component" value="Unassembled WGS sequence"/>
</dbReference>
<dbReference type="GO" id="GO:0005762">
    <property type="term" value="C:mitochondrial large ribosomal subunit"/>
    <property type="evidence" value="ECO:0007669"/>
    <property type="project" value="TreeGrafter"/>
</dbReference>
<dbReference type="EMBL" id="BDRX01000001">
    <property type="protein sequence ID" value="GBF87502.1"/>
    <property type="molecule type" value="Genomic_DNA"/>
</dbReference>
<dbReference type="PANTHER" id="PTHR11545:SF41">
    <property type="entry name" value="50S RIBOSOMAL PROTEIN L13, CHLOROPLASTIC"/>
    <property type="match status" value="1"/>
</dbReference>
<keyword evidence="7" id="KW-1185">Reference proteome</keyword>
<dbReference type="AlphaFoldDB" id="A0A2V0NM87"/>
<evidence type="ECO:0000256" key="4">
    <source>
        <dbReference type="RuleBase" id="RU003877"/>
    </source>
</evidence>
<dbReference type="STRING" id="307507.A0A2V0NM87"/>
<reference evidence="6 7" key="1">
    <citation type="journal article" date="2018" name="Sci. Rep.">
        <title>Raphidocelis subcapitata (=Pseudokirchneriella subcapitata) provides an insight into genome evolution and environmental adaptations in the Sphaeropleales.</title>
        <authorList>
            <person name="Suzuki S."/>
            <person name="Yamaguchi H."/>
            <person name="Nakajima N."/>
            <person name="Kawachi M."/>
        </authorList>
    </citation>
    <scope>NUCLEOTIDE SEQUENCE [LARGE SCALE GENOMIC DNA]</scope>
    <source>
        <strain evidence="6 7">NIES-35</strain>
    </source>
</reference>
<dbReference type="HAMAP" id="MF_01366">
    <property type="entry name" value="Ribosomal_uL13"/>
    <property type="match status" value="1"/>
</dbReference>
<dbReference type="FunCoup" id="A0A2V0NM87">
    <property type="interactions" value="1320"/>
</dbReference>
<evidence type="ECO:0000256" key="5">
    <source>
        <dbReference type="SAM" id="MobiDB-lite"/>
    </source>
</evidence>
<dbReference type="NCBIfam" id="TIGR01066">
    <property type="entry name" value="rplM_bact"/>
    <property type="match status" value="1"/>
</dbReference>
<keyword evidence="2 4" id="KW-0689">Ribosomal protein</keyword>
<name>A0A2V0NM87_9CHLO</name>
<dbReference type="Pfam" id="PF00572">
    <property type="entry name" value="Ribosomal_L13"/>
    <property type="match status" value="1"/>
</dbReference>
<dbReference type="InterPro" id="IPR005822">
    <property type="entry name" value="Ribosomal_uL13"/>
</dbReference>
<dbReference type="GO" id="GO:0006412">
    <property type="term" value="P:translation"/>
    <property type="evidence" value="ECO:0007669"/>
    <property type="project" value="InterPro"/>
</dbReference>
<dbReference type="GO" id="GO:0017148">
    <property type="term" value="P:negative regulation of translation"/>
    <property type="evidence" value="ECO:0007669"/>
    <property type="project" value="TreeGrafter"/>
</dbReference>
<dbReference type="InParanoid" id="A0A2V0NM87"/>